<proteinExistence type="predicted"/>
<feature type="non-terminal residue" evidence="2">
    <location>
        <position position="45"/>
    </location>
</feature>
<keyword evidence="1" id="KW-0812">Transmembrane</keyword>
<dbReference type="AlphaFoldDB" id="A0A383EHS0"/>
<reference evidence="2" key="1">
    <citation type="submission" date="2018-05" db="EMBL/GenBank/DDBJ databases">
        <authorList>
            <person name="Lanie J.A."/>
            <person name="Ng W.-L."/>
            <person name="Kazmierczak K.M."/>
            <person name="Andrzejewski T.M."/>
            <person name="Davidsen T.M."/>
            <person name="Wayne K.J."/>
            <person name="Tettelin H."/>
            <person name="Glass J.I."/>
            <person name="Rusch D."/>
            <person name="Podicherti R."/>
            <person name="Tsui H.-C.T."/>
            <person name="Winkler M.E."/>
        </authorList>
    </citation>
    <scope>NUCLEOTIDE SEQUENCE</scope>
</reference>
<feature type="transmembrane region" description="Helical" evidence="1">
    <location>
        <begin position="12"/>
        <end position="29"/>
    </location>
</feature>
<organism evidence="2">
    <name type="scientific">marine metagenome</name>
    <dbReference type="NCBI Taxonomy" id="408172"/>
    <lineage>
        <taxon>unclassified sequences</taxon>
        <taxon>metagenomes</taxon>
        <taxon>ecological metagenomes</taxon>
    </lineage>
</organism>
<keyword evidence="1" id="KW-1133">Transmembrane helix</keyword>
<evidence type="ECO:0000313" key="2">
    <source>
        <dbReference type="EMBL" id="SVE56164.1"/>
    </source>
</evidence>
<name>A0A383EHS0_9ZZZZ</name>
<protein>
    <submittedName>
        <fullName evidence="2">Uncharacterized protein</fullName>
    </submittedName>
</protein>
<accession>A0A383EHS0</accession>
<sequence length="45" mass="5299">MITDKHRCSEGITLFRYFPVLAVTFLFSINPPKDMDFPAGFWEEM</sequence>
<evidence type="ECO:0000256" key="1">
    <source>
        <dbReference type="SAM" id="Phobius"/>
    </source>
</evidence>
<keyword evidence="1" id="KW-0472">Membrane</keyword>
<dbReference type="EMBL" id="UINC01225905">
    <property type="protein sequence ID" value="SVE56164.1"/>
    <property type="molecule type" value="Genomic_DNA"/>
</dbReference>
<gene>
    <name evidence="2" type="ORF">METZ01_LOCUS509018</name>
</gene>